<protein>
    <submittedName>
        <fullName evidence="3">Uncharacterized protein</fullName>
    </submittedName>
</protein>
<name>A0A2V0PG99_9CHLO</name>
<gene>
    <name evidence="3" type="ORF">Rsub_09003</name>
</gene>
<accession>A0A2V0PG99</accession>
<dbReference type="Proteomes" id="UP000247498">
    <property type="component" value="Unassembled WGS sequence"/>
</dbReference>
<feature type="region of interest" description="Disordered" evidence="1">
    <location>
        <begin position="33"/>
        <end position="52"/>
    </location>
</feature>
<keyword evidence="4" id="KW-1185">Reference proteome</keyword>
<proteinExistence type="predicted"/>
<evidence type="ECO:0000256" key="2">
    <source>
        <dbReference type="SAM" id="SignalP"/>
    </source>
</evidence>
<feature type="signal peptide" evidence="2">
    <location>
        <begin position="1"/>
        <end position="25"/>
    </location>
</feature>
<evidence type="ECO:0000313" key="3">
    <source>
        <dbReference type="EMBL" id="GBF96923.1"/>
    </source>
</evidence>
<feature type="chain" id="PRO_5015967120" evidence="2">
    <location>
        <begin position="26"/>
        <end position="246"/>
    </location>
</feature>
<feature type="region of interest" description="Disordered" evidence="1">
    <location>
        <begin position="73"/>
        <end position="97"/>
    </location>
</feature>
<evidence type="ECO:0000256" key="1">
    <source>
        <dbReference type="SAM" id="MobiDB-lite"/>
    </source>
</evidence>
<organism evidence="3 4">
    <name type="scientific">Raphidocelis subcapitata</name>
    <dbReference type="NCBI Taxonomy" id="307507"/>
    <lineage>
        <taxon>Eukaryota</taxon>
        <taxon>Viridiplantae</taxon>
        <taxon>Chlorophyta</taxon>
        <taxon>core chlorophytes</taxon>
        <taxon>Chlorophyceae</taxon>
        <taxon>CS clade</taxon>
        <taxon>Sphaeropleales</taxon>
        <taxon>Selenastraceae</taxon>
        <taxon>Raphidocelis</taxon>
    </lineage>
</organism>
<keyword evidence="2" id="KW-0732">Signal</keyword>
<sequence>MALRSPLPALLLLALLAAAGPCASARGLLQQEANAGADGPPASPAPADAPVSVPLPELTARFAIRPPAILRTGGASAGDEGAAPSPPSRPGPPGSVGELLGRVVRDIIAGVAGEDSPQARQAGVGPLPVLGFGFKPELTLTPKLGLTALDLAPKGTLASNGLALTLANNLGLSSALQPQATLTAGGALTAPPITTTYKAPKTSVKVDGGESSKTVKAASGAGQAAGDAFANALAAAAGAQPAGASP</sequence>
<reference evidence="3 4" key="1">
    <citation type="journal article" date="2018" name="Sci. Rep.">
        <title>Raphidocelis subcapitata (=Pseudokirchneriella subcapitata) provides an insight into genome evolution and environmental adaptations in the Sphaeropleales.</title>
        <authorList>
            <person name="Suzuki S."/>
            <person name="Yamaguchi H."/>
            <person name="Nakajima N."/>
            <person name="Kawachi M."/>
        </authorList>
    </citation>
    <scope>NUCLEOTIDE SEQUENCE [LARGE SCALE GENOMIC DNA]</scope>
    <source>
        <strain evidence="3 4">NIES-35</strain>
    </source>
</reference>
<comment type="caution">
    <text evidence="3">The sequence shown here is derived from an EMBL/GenBank/DDBJ whole genome shotgun (WGS) entry which is preliminary data.</text>
</comment>
<feature type="compositionally biased region" description="Low complexity" evidence="1">
    <location>
        <begin position="35"/>
        <end position="52"/>
    </location>
</feature>
<evidence type="ECO:0000313" key="4">
    <source>
        <dbReference type="Proteomes" id="UP000247498"/>
    </source>
</evidence>
<dbReference type="AlphaFoldDB" id="A0A2V0PG99"/>
<dbReference type="InParanoid" id="A0A2V0PG99"/>
<dbReference type="EMBL" id="BDRX01000089">
    <property type="protein sequence ID" value="GBF96923.1"/>
    <property type="molecule type" value="Genomic_DNA"/>
</dbReference>
<feature type="compositionally biased region" description="Pro residues" evidence="1">
    <location>
        <begin position="84"/>
        <end position="93"/>
    </location>
</feature>